<dbReference type="RefSeq" id="WP_349182184.1">
    <property type="nucleotide sequence ID" value="NZ_JBBNGS010000007.1"/>
</dbReference>
<dbReference type="PROSITE" id="PS50893">
    <property type="entry name" value="ABC_TRANSPORTER_2"/>
    <property type="match status" value="2"/>
</dbReference>
<dbReference type="InterPro" id="IPR003439">
    <property type="entry name" value="ABC_transporter-like_ATP-bd"/>
</dbReference>
<dbReference type="PANTHER" id="PTHR43553">
    <property type="entry name" value="HEAVY METAL TRANSPORTER"/>
    <property type="match status" value="1"/>
</dbReference>
<dbReference type="EMBL" id="JBBNGS010000007">
    <property type="protein sequence ID" value="MEQ2637625.1"/>
    <property type="molecule type" value="Genomic_DNA"/>
</dbReference>
<keyword evidence="3" id="KW-0547">Nucleotide-binding</keyword>
<proteinExistence type="inferred from homology"/>
<dbReference type="Proteomes" id="UP001478817">
    <property type="component" value="Unassembled WGS sequence"/>
</dbReference>
<comment type="caution">
    <text evidence="6">The sequence shown here is derived from an EMBL/GenBank/DDBJ whole genome shotgun (WGS) entry which is preliminary data.</text>
</comment>
<dbReference type="InterPro" id="IPR027417">
    <property type="entry name" value="P-loop_NTPase"/>
</dbReference>
<evidence type="ECO:0000256" key="3">
    <source>
        <dbReference type="ARBA" id="ARBA00022741"/>
    </source>
</evidence>
<gene>
    <name evidence="6" type="ORF">AAAT05_04625</name>
</gene>
<name>A0ABV1IH66_9ACTN</name>
<dbReference type="SUPFAM" id="SSF52540">
    <property type="entry name" value="P-loop containing nucleoside triphosphate hydrolases"/>
    <property type="match status" value="2"/>
</dbReference>
<keyword evidence="2" id="KW-0813">Transport</keyword>
<comment type="similarity">
    <text evidence="1">Belongs to the ABC transporter superfamily.</text>
</comment>
<accession>A0ABV1IH66</accession>
<dbReference type="Gene3D" id="3.40.50.300">
    <property type="entry name" value="P-loop containing nucleotide triphosphate hydrolases"/>
    <property type="match status" value="2"/>
</dbReference>
<keyword evidence="7" id="KW-1185">Reference proteome</keyword>
<dbReference type="InterPro" id="IPR050095">
    <property type="entry name" value="ECF_ABC_transporter_ATP-bd"/>
</dbReference>
<dbReference type="PANTHER" id="PTHR43553:SF24">
    <property type="entry name" value="ENERGY-COUPLING FACTOR TRANSPORTER ATP-BINDING PROTEIN ECFA1"/>
    <property type="match status" value="1"/>
</dbReference>
<evidence type="ECO:0000256" key="1">
    <source>
        <dbReference type="ARBA" id="ARBA00005417"/>
    </source>
</evidence>
<evidence type="ECO:0000256" key="2">
    <source>
        <dbReference type="ARBA" id="ARBA00022448"/>
    </source>
</evidence>
<feature type="domain" description="ABC transporter" evidence="5">
    <location>
        <begin position="249"/>
        <end position="465"/>
    </location>
</feature>
<organism evidence="6 7">
    <name type="scientific">Paratractidigestivibacter faecalis</name>
    <dbReference type="NCBI Taxonomy" id="2292441"/>
    <lineage>
        <taxon>Bacteria</taxon>
        <taxon>Bacillati</taxon>
        <taxon>Actinomycetota</taxon>
        <taxon>Coriobacteriia</taxon>
        <taxon>Coriobacteriales</taxon>
        <taxon>Atopobiaceae</taxon>
        <taxon>Paratractidigestivibacter</taxon>
    </lineage>
</organism>
<protein>
    <submittedName>
        <fullName evidence="6">ATP-binding cassette domain-containing protein</fullName>
    </submittedName>
</protein>
<reference evidence="6 7" key="1">
    <citation type="submission" date="2024-04" db="EMBL/GenBank/DDBJ databases">
        <title>Human intestinal bacterial collection.</title>
        <authorList>
            <person name="Pauvert C."/>
            <person name="Hitch T.C.A."/>
            <person name="Clavel T."/>
        </authorList>
    </citation>
    <scope>NUCLEOTIDE SEQUENCE [LARGE SCALE GENOMIC DNA]</scope>
    <source>
        <strain evidence="6 7">CLA-AA-H197</strain>
    </source>
</reference>
<sequence length="467" mass="49439">MPALEVCDLTFTYPGGVAPVLDRASLVVPDGAFALLTGPTGSGKSTLLRLAKPEIAPAGERTGEVLAFGADVRSFLPAESAAAVGYVFQSPDNQIVCDTVWHEMAFGLENLGVPADEMRRRVAETCNFFGMGPWFRAQTSELSGGQRQTLALAATLAMRPRLLLLDEPTSMLDPIAEKAFLGLLFRANRELGITVVVATHAPQAMAEYATCAFAVGEGRVHEVELGELAKPRPLPALPARPAPACAAAVDVREAWLRYDRDGDWVLRGLDLRLIQGEVRALVGGNGSGKSTLLSLAAGVARAQKGRVKNALARSQALLPQSPKAVLACETVRDELSEWAAGAGYGTAEVDAALEELGLANAADRHPYDLSGGQQQMLALQKLLLSKPDLLLLDEPTKGLDDAARAWVVHAVGAARDAGATALLATHDMAFVEAVADRVSLLFDGCLTSTETTAEFFAASWLYGRGSR</sequence>
<evidence type="ECO:0000256" key="4">
    <source>
        <dbReference type="ARBA" id="ARBA00022840"/>
    </source>
</evidence>
<dbReference type="SMART" id="SM00382">
    <property type="entry name" value="AAA"/>
    <property type="match status" value="2"/>
</dbReference>
<evidence type="ECO:0000313" key="6">
    <source>
        <dbReference type="EMBL" id="MEQ2637625.1"/>
    </source>
</evidence>
<dbReference type="InterPro" id="IPR003593">
    <property type="entry name" value="AAA+_ATPase"/>
</dbReference>
<evidence type="ECO:0000313" key="7">
    <source>
        <dbReference type="Proteomes" id="UP001478817"/>
    </source>
</evidence>
<feature type="domain" description="ABC transporter" evidence="5">
    <location>
        <begin position="4"/>
        <end position="242"/>
    </location>
</feature>
<dbReference type="Pfam" id="PF00005">
    <property type="entry name" value="ABC_tran"/>
    <property type="match status" value="2"/>
</dbReference>
<evidence type="ECO:0000259" key="5">
    <source>
        <dbReference type="PROSITE" id="PS50893"/>
    </source>
</evidence>
<dbReference type="InterPro" id="IPR015856">
    <property type="entry name" value="ABC_transpr_CbiO/EcfA_su"/>
</dbReference>
<dbReference type="CDD" id="cd03225">
    <property type="entry name" value="ABC_cobalt_CbiO_domain1"/>
    <property type="match status" value="2"/>
</dbReference>
<keyword evidence="4 6" id="KW-0067">ATP-binding</keyword>
<dbReference type="GO" id="GO:0005524">
    <property type="term" value="F:ATP binding"/>
    <property type="evidence" value="ECO:0007669"/>
    <property type="project" value="UniProtKB-KW"/>
</dbReference>